<protein>
    <recommendedName>
        <fullName evidence="2">Stc1 domain-containing protein</fullName>
    </recommendedName>
</protein>
<dbReference type="Pfam" id="PF12898">
    <property type="entry name" value="Stc1"/>
    <property type="match status" value="1"/>
</dbReference>
<organism evidence="3 4">
    <name type="scientific">Helicocarpus griseus UAMH5409</name>
    <dbReference type="NCBI Taxonomy" id="1447875"/>
    <lineage>
        <taxon>Eukaryota</taxon>
        <taxon>Fungi</taxon>
        <taxon>Dikarya</taxon>
        <taxon>Ascomycota</taxon>
        <taxon>Pezizomycotina</taxon>
        <taxon>Eurotiomycetes</taxon>
        <taxon>Eurotiomycetidae</taxon>
        <taxon>Onygenales</taxon>
        <taxon>Ajellomycetaceae</taxon>
        <taxon>Helicocarpus</taxon>
    </lineage>
</organism>
<name>A0A2B7XIZ2_9EURO</name>
<sequence length="330" mass="36390">MAPPKGGFDYITYNRRLEAIRLPDNVLTLRERVKCKICKKIRMQNYFSKRQLEELRKAMLKFRTTGIDGPGYAGCLTCMNGQTVELTCCVCDKTMPLEFFSKNQRHDPDNARCLNCVQGHLELEPVSEDIRDTIEDGSTYGTTTISQSQGGDYLDSMNSLSLADNGQHWQEGSVGQGSHAQDSTVGGYDSDDDDEFSVAGGTGNGGVWIEQGRRHPLTEASNEGGGTNLKFTAFDPQGNPHSREADTASVAQSVAPTVHSGWEEWGVVDRRKENATPTPSKQKGNRNFAKAPGTRFPKNEAPTMRRAQPVAPTIESDDDDDDDDDPQNYI</sequence>
<reference evidence="3 4" key="1">
    <citation type="submission" date="2017-10" db="EMBL/GenBank/DDBJ databases">
        <title>Comparative genomics in systemic dimorphic fungi from Ajellomycetaceae.</title>
        <authorList>
            <person name="Munoz J.F."/>
            <person name="Mcewen J.G."/>
            <person name="Clay O.K."/>
            <person name="Cuomo C.A."/>
        </authorList>
    </citation>
    <scope>NUCLEOTIDE SEQUENCE [LARGE SCALE GENOMIC DNA]</scope>
    <source>
        <strain evidence="3 4">UAMH5409</strain>
    </source>
</reference>
<keyword evidence="4" id="KW-1185">Reference proteome</keyword>
<dbReference type="AlphaFoldDB" id="A0A2B7XIZ2"/>
<dbReference type="Proteomes" id="UP000223968">
    <property type="component" value="Unassembled WGS sequence"/>
</dbReference>
<evidence type="ECO:0000259" key="2">
    <source>
        <dbReference type="Pfam" id="PF12898"/>
    </source>
</evidence>
<feature type="compositionally biased region" description="Polar residues" evidence="1">
    <location>
        <begin position="139"/>
        <end position="170"/>
    </location>
</feature>
<feature type="domain" description="Stc1" evidence="2">
    <location>
        <begin position="34"/>
        <end position="118"/>
    </location>
</feature>
<dbReference type="InterPro" id="IPR024630">
    <property type="entry name" value="Stc1"/>
</dbReference>
<feature type="compositionally biased region" description="Acidic residues" evidence="1">
    <location>
        <begin position="315"/>
        <end position="330"/>
    </location>
</feature>
<evidence type="ECO:0000313" key="3">
    <source>
        <dbReference type="EMBL" id="PGH08733.1"/>
    </source>
</evidence>
<comment type="caution">
    <text evidence="3">The sequence shown here is derived from an EMBL/GenBank/DDBJ whole genome shotgun (WGS) entry which is preliminary data.</text>
</comment>
<dbReference type="EMBL" id="PDNB01000099">
    <property type="protein sequence ID" value="PGH08733.1"/>
    <property type="molecule type" value="Genomic_DNA"/>
</dbReference>
<evidence type="ECO:0000313" key="4">
    <source>
        <dbReference type="Proteomes" id="UP000223968"/>
    </source>
</evidence>
<evidence type="ECO:0000256" key="1">
    <source>
        <dbReference type="SAM" id="MobiDB-lite"/>
    </source>
</evidence>
<proteinExistence type="predicted"/>
<dbReference type="STRING" id="1447875.A0A2B7XIZ2"/>
<feature type="region of interest" description="Disordered" evidence="1">
    <location>
        <begin position="134"/>
        <end position="330"/>
    </location>
</feature>
<dbReference type="OrthoDB" id="3514033at2759"/>
<gene>
    <name evidence="3" type="ORF">AJ79_05924</name>
</gene>
<accession>A0A2B7XIZ2</accession>